<protein>
    <recommendedName>
        <fullName evidence="6 7">Triosephosphate isomerase</fullName>
        <shortName evidence="6">TIM</shortName>
        <shortName evidence="6">TPI</shortName>
        <ecNumber evidence="6 7">5.3.1.1</ecNumber>
    </recommendedName>
    <alternativeName>
        <fullName evidence="6">Triose-phosphate isomerase</fullName>
    </alternativeName>
</protein>
<dbReference type="Pfam" id="PF00121">
    <property type="entry name" value="TIM"/>
    <property type="match status" value="1"/>
</dbReference>
<dbReference type="Gene3D" id="3.20.20.70">
    <property type="entry name" value="Aldolase class I"/>
    <property type="match status" value="1"/>
</dbReference>
<dbReference type="GO" id="GO:0004807">
    <property type="term" value="F:triose-phosphate isomerase activity"/>
    <property type="evidence" value="ECO:0007669"/>
    <property type="project" value="UniProtKB-EC"/>
</dbReference>
<organism evidence="8 9">
    <name type="scientific">Mycoplasma seminis</name>
    <dbReference type="NCBI Taxonomy" id="512749"/>
    <lineage>
        <taxon>Bacteria</taxon>
        <taxon>Bacillati</taxon>
        <taxon>Mycoplasmatota</taxon>
        <taxon>Mollicutes</taxon>
        <taxon>Mycoplasmataceae</taxon>
        <taxon>Mycoplasma</taxon>
    </lineage>
</organism>
<feature type="active site" description="Proton acceptor" evidence="6">
    <location>
        <position position="168"/>
    </location>
</feature>
<evidence type="ECO:0000256" key="5">
    <source>
        <dbReference type="ARBA" id="ARBA00023235"/>
    </source>
</evidence>
<dbReference type="CDD" id="cd00311">
    <property type="entry name" value="TIM"/>
    <property type="match status" value="1"/>
</dbReference>
<dbReference type="InterPro" id="IPR000652">
    <property type="entry name" value="Triosephosphate_isomerase"/>
</dbReference>
<feature type="active site" description="Electrophile" evidence="6">
    <location>
        <position position="99"/>
    </location>
</feature>
<comment type="function">
    <text evidence="6">Involved in the gluconeogenesis. Catalyzes stereospecifically the conversion of dihydroxyacetone phosphate (DHAP) to D-glyceraldehyde-3-phosphate (G3P).</text>
</comment>
<comment type="similarity">
    <text evidence="1 6 7">Belongs to the triosephosphate isomerase family.</text>
</comment>
<comment type="catalytic activity">
    <reaction evidence="6 7">
        <text>D-glyceraldehyde 3-phosphate = dihydroxyacetone phosphate</text>
        <dbReference type="Rhea" id="RHEA:18585"/>
        <dbReference type="ChEBI" id="CHEBI:57642"/>
        <dbReference type="ChEBI" id="CHEBI:59776"/>
        <dbReference type="EC" id="5.3.1.1"/>
    </reaction>
</comment>
<dbReference type="InterPro" id="IPR035990">
    <property type="entry name" value="TIM_sf"/>
</dbReference>
<dbReference type="InterPro" id="IPR022896">
    <property type="entry name" value="TrioseP_Isoase_bac/euk"/>
</dbReference>
<sequence length="248" mass="27670">MNKILIIGNWKMNTTYSQCKGYIEKIKDFYLTNEKIFQDNIYFGIAAPYIALPAFANLNLDHFVLVSQNVSSNSCGSFTGDISAQMLKDLDVKYGIVGHNERRIYHGETNAKVNAKAKALISQGIIPIICVGEDLQQFEQGLTNEVIKAQVLESTKDLPADKYVIAYEPIWATGTGKCASSCQAQEVSKFIRSLVNKKCRILYGGSVTEENVTKLINKDDIDGFLIGKAALDSERFFEIIKKVYQAKN</sequence>
<evidence type="ECO:0000256" key="2">
    <source>
        <dbReference type="ARBA" id="ARBA00022432"/>
    </source>
</evidence>
<feature type="binding site" evidence="6">
    <location>
        <begin position="9"/>
        <end position="11"/>
    </location>
    <ligand>
        <name>substrate</name>
    </ligand>
</feature>
<dbReference type="Proteomes" id="UP001237011">
    <property type="component" value="Chromosome"/>
</dbReference>
<evidence type="ECO:0000256" key="7">
    <source>
        <dbReference type="RuleBase" id="RU363013"/>
    </source>
</evidence>
<dbReference type="InterPro" id="IPR013785">
    <property type="entry name" value="Aldolase_TIM"/>
</dbReference>
<comment type="subunit">
    <text evidence="6 7">Homodimer.</text>
</comment>
<keyword evidence="2 6" id="KW-0312">Gluconeogenesis</keyword>
<dbReference type="HAMAP" id="MF_00147_B">
    <property type="entry name" value="TIM_B"/>
    <property type="match status" value="1"/>
</dbReference>
<dbReference type="RefSeq" id="WP_305937775.1">
    <property type="nucleotide sequence ID" value="NZ_CP132191.1"/>
</dbReference>
<dbReference type="EC" id="5.3.1.1" evidence="6 7"/>
<feature type="binding site" evidence="6">
    <location>
        <position position="174"/>
    </location>
    <ligand>
        <name>substrate</name>
    </ligand>
</feature>
<name>A0ABY9H9T4_9MOLU</name>
<proteinExistence type="inferred from homology"/>
<evidence type="ECO:0000256" key="4">
    <source>
        <dbReference type="ARBA" id="ARBA00023152"/>
    </source>
</evidence>
<dbReference type="PANTHER" id="PTHR21139:SF42">
    <property type="entry name" value="TRIOSEPHOSPHATE ISOMERASE"/>
    <property type="match status" value="1"/>
</dbReference>
<keyword evidence="9" id="KW-1185">Reference proteome</keyword>
<dbReference type="NCBIfam" id="TIGR00419">
    <property type="entry name" value="tim"/>
    <property type="match status" value="1"/>
</dbReference>
<dbReference type="EMBL" id="CP132191">
    <property type="protein sequence ID" value="WLP85339.1"/>
    <property type="molecule type" value="Genomic_DNA"/>
</dbReference>
<reference evidence="8" key="1">
    <citation type="submission" date="2023-08" db="EMBL/GenBank/DDBJ databases">
        <title>Complete genome sequence of Mycoplasma seminis 2200.</title>
        <authorList>
            <person name="Spergser J."/>
        </authorList>
    </citation>
    <scope>NUCLEOTIDE SEQUENCE [LARGE SCALE GENOMIC DNA]</scope>
    <source>
        <strain evidence="8">2200</strain>
    </source>
</reference>
<keyword evidence="3 6" id="KW-0963">Cytoplasm</keyword>
<keyword evidence="5 6" id="KW-0413">Isomerase</keyword>
<accession>A0ABY9H9T4</accession>
<dbReference type="SUPFAM" id="SSF51351">
    <property type="entry name" value="Triosephosphate isomerase (TIM)"/>
    <property type="match status" value="1"/>
</dbReference>
<evidence type="ECO:0000313" key="9">
    <source>
        <dbReference type="Proteomes" id="UP001237011"/>
    </source>
</evidence>
<evidence type="ECO:0000256" key="1">
    <source>
        <dbReference type="ARBA" id="ARBA00007422"/>
    </source>
</evidence>
<comment type="pathway">
    <text evidence="6 7">Carbohydrate biosynthesis; gluconeogenesis.</text>
</comment>
<keyword evidence="4 6" id="KW-0324">Glycolysis</keyword>
<gene>
    <name evidence="6 8" type="primary">tpiA</name>
    <name evidence="8" type="ORF">Q8852_03390</name>
</gene>
<evidence type="ECO:0000256" key="6">
    <source>
        <dbReference type="HAMAP-Rule" id="MF_00147"/>
    </source>
</evidence>
<feature type="binding site" evidence="6">
    <location>
        <position position="206"/>
    </location>
    <ligand>
        <name>substrate</name>
    </ligand>
</feature>
<comment type="caution">
    <text evidence="6">Lacks conserved residue(s) required for the propagation of feature annotation.</text>
</comment>
<evidence type="ECO:0000256" key="3">
    <source>
        <dbReference type="ARBA" id="ARBA00022490"/>
    </source>
</evidence>
<comment type="pathway">
    <text evidence="6 7">Carbohydrate degradation; glycolysis; D-glyceraldehyde 3-phosphate from glycerone phosphate: step 1/1.</text>
</comment>
<evidence type="ECO:0000313" key="8">
    <source>
        <dbReference type="EMBL" id="WLP85339.1"/>
    </source>
</evidence>
<comment type="subcellular location">
    <subcellularLocation>
        <location evidence="6 7">Cytoplasm</location>
    </subcellularLocation>
</comment>
<dbReference type="PROSITE" id="PS51440">
    <property type="entry name" value="TIM_2"/>
    <property type="match status" value="1"/>
</dbReference>
<dbReference type="PANTHER" id="PTHR21139">
    <property type="entry name" value="TRIOSEPHOSPHATE ISOMERASE"/>
    <property type="match status" value="1"/>
</dbReference>